<keyword evidence="2" id="KW-0732">Signal</keyword>
<evidence type="ECO:0000256" key="2">
    <source>
        <dbReference type="SAM" id="SignalP"/>
    </source>
</evidence>
<accession>A0A345HTJ7</accession>
<evidence type="ECO:0000313" key="3">
    <source>
        <dbReference type="EMBL" id="AXG80021.1"/>
    </source>
</evidence>
<gene>
    <name evidence="3" type="ORF">DVK44_22855</name>
</gene>
<sequence>MSVWHGAKARRAAGSALVTVALTVSLTACGGDSGDSDKDKDQGATAGTTSSASGDAKPKDDGGDGGATVPDTSKTLVTINGTNGLQFVINSADRDDGGFLTVAGSIKNTTGSQLAAPIEWNGQETQVRRTGRSLAGITLVDKGEKKRYYVLRDTDGFPLTTTGITFIKANASVNFFAQFPAPPESTTKVDFQLPLMPTATIEIS</sequence>
<proteinExistence type="predicted"/>
<organism evidence="3 4">
    <name type="scientific">Streptomyces paludis</name>
    <dbReference type="NCBI Taxonomy" id="2282738"/>
    <lineage>
        <taxon>Bacteria</taxon>
        <taxon>Bacillati</taxon>
        <taxon>Actinomycetota</taxon>
        <taxon>Actinomycetes</taxon>
        <taxon>Kitasatosporales</taxon>
        <taxon>Streptomycetaceae</taxon>
        <taxon>Streptomyces</taxon>
    </lineage>
</organism>
<name>A0A345HTJ7_9ACTN</name>
<evidence type="ECO:0000256" key="1">
    <source>
        <dbReference type="SAM" id="MobiDB-lite"/>
    </source>
</evidence>
<evidence type="ECO:0008006" key="5">
    <source>
        <dbReference type="Google" id="ProtNLM"/>
    </source>
</evidence>
<dbReference type="EMBL" id="CP031194">
    <property type="protein sequence ID" value="AXG80021.1"/>
    <property type="molecule type" value="Genomic_DNA"/>
</dbReference>
<feature type="compositionally biased region" description="Low complexity" evidence="1">
    <location>
        <begin position="43"/>
        <end position="55"/>
    </location>
</feature>
<dbReference type="AlphaFoldDB" id="A0A345HTJ7"/>
<feature type="signal peptide" evidence="2">
    <location>
        <begin position="1"/>
        <end position="30"/>
    </location>
</feature>
<reference evidence="4" key="1">
    <citation type="submission" date="2018-07" db="EMBL/GenBank/DDBJ databases">
        <authorList>
            <person name="Zhao J."/>
        </authorList>
    </citation>
    <scope>NUCLEOTIDE SEQUENCE [LARGE SCALE GENOMIC DNA]</scope>
    <source>
        <strain evidence="4">GSSD-12</strain>
    </source>
</reference>
<evidence type="ECO:0000313" key="4">
    <source>
        <dbReference type="Proteomes" id="UP000253868"/>
    </source>
</evidence>
<dbReference type="KEGG" id="spad:DVK44_22855"/>
<feature type="region of interest" description="Disordered" evidence="1">
    <location>
        <begin position="31"/>
        <end position="74"/>
    </location>
</feature>
<keyword evidence="4" id="KW-1185">Reference proteome</keyword>
<dbReference type="RefSeq" id="WP_114661347.1">
    <property type="nucleotide sequence ID" value="NZ_CP031194.1"/>
</dbReference>
<protein>
    <recommendedName>
        <fullName evidence="5">Secreted protein</fullName>
    </recommendedName>
</protein>
<dbReference type="Proteomes" id="UP000253868">
    <property type="component" value="Chromosome"/>
</dbReference>
<feature type="chain" id="PRO_5016666041" description="Secreted protein" evidence="2">
    <location>
        <begin position="31"/>
        <end position="204"/>
    </location>
</feature>
<dbReference type="OrthoDB" id="4334774at2"/>